<evidence type="ECO:0000259" key="17">
    <source>
        <dbReference type="PROSITE" id="PS50118"/>
    </source>
</evidence>
<evidence type="ECO:0000313" key="19">
    <source>
        <dbReference type="Proteomes" id="UP000694381"/>
    </source>
</evidence>
<evidence type="ECO:0000256" key="9">
    <source>
        <dbReference type="ARBA" id="ARBA00023163"/>
    </source>
</evidence>
<dbReference type="GeneTree" id="ENSGT00440000039001"/>
<dbReference type="RefSeq" id="XP_008827229.1">
    <property type="nucleotide sequence ID" value="XM_008829007.3"/>
</dbReference>
<dbReference type="GeneID" id="103730741"/>
<dbReference type="GO" id="GO:0006391">
    <property type="term" value="P:transcription initiation at mitochondrial promoter"/>
    <property type="evidence" value="ECO:0007669"/>
    <property type="project" value="Ensembl"/>
</dbReference>
<evidence type="ECO:0000256" key="11">
    <source>
        <dbReference type="ARBA" id="ARBA00023271"/>
    </source>
</evidence>
<keyword evidence="19" id="KW-1185">Reference proteome</keyword>
<dbReference type="GO" id="GO:0003682">
    <property type="term" value="F:chromatin binding"/>
    <property type="evidence" value="ECO:0007669"/>
    <property type="project" value="Ensembl"/>
</dbReference>
<organism evidence="18 19">
    <name type="scientific">Nannospalax galili</name>
    <name type="common">Northern Israeli blind subterranean mole rat</name>
    <name type="synonym">Spalax galili</name>
    <dbReference type="NCBI Taxonomy" id="1026970"/>
    <lineage>
        <taxon>Eukaryota</taxon>
        <taxon>Metazoa</taxon>
        <taxon>Chordata</taxon>
        <taxon>Craniata</taxon>
        <taxon>Vertebrata</taxon>
        <taxon>Euteleostomi</taxon>
        <taxon>Mammalia</taxon>
        <taxon>Eutheria</taxon>
        <taxon>Euarchontoglires</taxon>
        <taxon>Glires</taxon>
        <taxon>Rodentia</taxon>
        <taxon>Myomorpha</taxon>
        <taxon>Muroidea</taxon>
        <taxon>Spalacidae</taxon>
        <taxon>Spalacinae</taxon>
        <taxon>Nannospalax</taxon>
    </lineage>
</organism>
<evidence type="ECO:0000256" key="4">
    <source>
        <dbReference type="ARBA" id="ARBA00022946"/>
    </source>
</evidence>
<dbReference type="KEGG" id="ngi:103730741"/>
<reference evidence="18" key="2">
    <citation type="submission" date="2025-09" db="UniProtKB">
        <authorList>
            <consortium name="Ensembl"/>
        </authorList>
    </citation>
    <scope>IDENTIFICATION</scope>
</reference>
<sequence>MALLRGVWCAVRTFGRSGVELCAGCGGHGHSPFSFVCIPKFFSSNVGNYPKKPMSSYLRFSTQQLPIFKAKHPDAKLSELTKKIAAVWRELPDSEKKVYEDDFKADWKAYKEAVIRFRDRLTPSQLTTFEREIRQKRLKKKALIKRRELVMLGKPKRPRSAYNIYVSESFQVAKDESAQEKLKSVNKAWKNMSLAQKQVYVQLAKDDRIRYDNEMRSWEEQMTEAGRTDLIRRTVKRLGKGAER</sequence>
<dbReference type="Gene3D" id="1.10.30.10">
    <property type="entry name" value="High mobility group box domain"/>
    <property type="match status" value="2"/>
</dbReference>
<name>A0A8C6RUV9_NANGA</name>
<dbReference type="SMART" id="SM00398">
    <property type="entry name" value="HMG"/>
    <property type="match status" value="2"/>
</dbReference>
<keyword evidence="5" id="KW-0805">Transcription regulation</keyword>
<dbReference type="CTD" id="7019"/>
<dbReference type="Pfam" id="PF00505">
    <property type="entry name" value="HMG_box"/>
    <property type="match status" value="1"/>
</dbReference>
<dbReference type="GO" id="GO:0034246">
    <property type="term" value="F:mitochondrial transcription factor activity"/>
    <property type="evidence" value="ECO:0007669"/>
    <property type="project" value="Ensembl"/>
</dbReference>
<keyword evidence="3" id="KW-0677">Repeat</keyword>
<keyword evidence="9" id="KW-0804">Transcription</keyword>
<feature type="domain" description="HMG box" evidence="17">
    <location>
        <begin position="50"/>
        <end position="118"/>
    </location>
</feature>
<feature type="domain" description="HMG box" evidence="17">
    <location>
        <begin position="155"/>
        <end position="219"/>
    </location>
</feature>
<feature type="DNA-binding region" description="HMG box" evidence="16">
    <location>
        <begin position="155"/>
        <end position="219"/>
    </location>
</feature>
<keyword evidence="6 16" id="KW-0238">DNA-binding</keyword>
<dbReference type="Pfam" id="PF09011">
    <property type="entry name" value="HMG_box_2"/>
    <property type="match status" value="1"/>
</dbReference>
<evidence type="ECO:0000256" key="7">
    <source>
        <dbReference type="ARBA" id="ARBA00023128"/>
    </source>
</evidence>
<dbReference type="InterPro" id="IPR009071">
    <property type="entry name" value="HMG_box_dom"/>
</dbReference>
<dbReference type="Proteomes" id="UP000694381">
    <property type="component" value="Unassembled WGS sequence"/>
</dbReference>
<dbReference type="GO" id="GO:0033108">
    <property type="term" value="P:mitochondrial respiratory chain complex assembly"/>
    <property type="evidence" value="ECO:0007669"/>
    <property type="project" value="Ensembl"/>
</dbReference>
<dbReference type="PANTHER" id="PTHR48112:SF36">
    <property type="entry name" value="TRANSCRIPTION FACTOR A, MITOCHONDRIAL"/>
    <property type="match status" value="1"/>
</dbReference>
<evidence type="ECO:0000256" key="16">
    <source>
        <dbReference type="PROSITE-ProRule" id="PRU00267"/>
    </source>
</evidence>
<evidence type="ECO:0000256" key="3">
    <source>
        <dbReference type="ARBA" id="ARBA00022737"/>
    </source>
</evidence>
<evidence type="ECO:0000256" key="5">
    <source>
        <dbReference type="ARBA" id="ARBA00023015"/>
    </source>
</evidence>
<keyword evidence="4" id="KW-0809">Transit peptide</keyword>
<evidence type="ECO:0000256" key="14">
    <source>
        <dbReference type="ARBA" id="ARBA00046467"/>
    </source>
</evidence>
<dbReference type="AlphaFoldDB" id="A0A8C6RUV9"/>
<dbReference type="OrthoDB" id="5550281at2759"/>
<protein>
    <recommendedName>
        <fullName evidence="12">Transcription factor A, mitochondrial</fullName>
    </recommendedName>
</protein>
<accession>A0A8C6RUV9</accession>
<dbReference type="InterPro" id="IPR050342">
    <property type="entry name" value="HMGB"/>
</dbReference>
<dbReference type="GO" id="GO:0005634">
    <property type="term" value="C:nucleus"/>
    <property type="evidence" value="ECO:0007669"/>
    <property type="project" value="UniProtKB-UniRule"/>
</dbReference>
<dbReference type="FunFam" id="1.10.30.10:FF:000043">
    <property type="entry name" value="Transcription factor A, mitochondrial"/>
    <property type="match status" value="1"/>
</dbReference>
<comment type="subcellular location">
    <subcellularLocation>
        <location evidence="1">Mitochondrion matrix</location>
        <location evidence="1">Mitochondrion nucleoid</location>
    </subcellularLocation>
</comment>
<evidence type="ECO:0000256" key="15">
    <source>
        <dbReference type="ARBA" id="ARBA00059007"/>
    </source>
</evidence>
<keyword evidence="8" id="KW-0010">Activator</keyword>
<evidence type="ECO:0000256" key="10">
    <source>
        <dbReference type="ARBA" id="ARBA00023242"/>
    </source>
</evidence>
<dbReference type="GO" id="GO:0006357">
    <property type="term" value="P:regulation of transcription by RNA polymerase II"/>
    <property type="evidence" value="ECO:0007669"/>
    <property type="project" value="TreeGrafter"/>
</dbReference>
<comment type="function">
    <text evidence="13">Binds to the mitochondrial light strand promoter and functions in mitochondrial transcription regulation. Component of the mitochondrial transcription initiation complex, composed at least of TFB2M, TFAM and POLRMT that is required for basal transcription of mitochondrial DNA. In this complex, TFAM recruits POLRMT to a specific promoter whereas TFB2M induces structural changes in POLRMT to enable promoter opening and trapping of the DNA non-template strand. Required for accurate and efficient promoter recognition by the mitochondrial RNA polymerase. Promotes transcription initiation from the HSP1 and the light strand promoter by binding immediately upstream of transcriptional start sites. Is able to unwind DNA. Bends the mitochondrial light strand promoter DNA into a U-turn shape via its HMG boxes. Required for maintenance of normal levels of mitochondrial DNA. May play a role in organizing and compacting mitochondrial DNA.</text>
</comment>
<gene>
    <name evidence="18" type="primary">Tfam</name>
</gene>
<evidence type="ECO:0000313" key="18">
    <source>
        <dbReference type="Ensembl" id="ENSNGAP00000023097.1"/>
    </source>
</evidence>
<evidence type="ECO:0000256" key="12">
    <source>
        <dbReference type="ARBA" id="ARBA00040582"/>
    </source>
</evidence>
<dbReference type="PROSITE" id="PS50118">
    <property type="entry name" value="HMG_BOX_2"/>
    <property type="match status" value="2"/>
</dbReference>
<dbReference type="GO" id="GO:0042645">
    <property type="term" value="C:mitochondrial nucleoid"/>
    <property type="evidence" value="ECO:0007669"/>
    <property type="project" value="UniProtKB-SubCell"/>
</dbReference>
<dbReference type="GO" id="GO:0001018">
    <property type="term" value="F:mitochondrial promoter sequence-specific DNA binding"/>
    <property type="evidence" value="ECO:0007669"/>
    <property type="project" value="Ensembl"/>
</dbReference>
<dbReference type="Ensembl" id="ENSNGAT00000028786.1">
    <property type="protein sequence ID" value="ENSNGAP00000023097.1"/>
    <property type="gene ID" value="ENSNGAG00000021752.1"/>
</dbReference>
<keyword evidence="2" id="KW-0597">Phosphoprotein</keyword>
<reference evidence="18" key="1">
    <citation type="submission" date="2025-08" db="UniProtKB">
        <authorList>
            <consortium name="Ensembl"/>
        </authorList>
    </citation>
    <scope>IDENTIFICATION</scope>
</reference>
<proteinExistence type="predicted"/>
<keyword evidence="7" id="KW-0496">Mitochondrion</keyword>
<evidence type="ECO:0000256" key="6">
    <source>
        <dbReference type="ARBA" id="ARBA00023125"/>
    </source>
</evidence>
<evidence type="ECO:0000256" key="1">
    <source>
        <dbReference type="ARBA" id="ARBA00004436"/>
    </source>
</evidence>
<evidence type="ECO:0000256" key="13">
    <source>
        <dbReference type="ARBA" id="ARBA00045216"/>
    </source>
</evidence>
<dbReference type="SUPFAM" id="SSF47095">
    <property type="entry name" value="HMG-box"/>
    <property type="match status" value="2"/>
</dbReference>
<dbReference type="PANTHER" id="PTHR48112">
    <property type="entry name" value="HIGH MOBILITY GROUP PROTEIN DSP1"/>
    <property type="match status" value="1"/>
</dbReference>
<evidence type="ECO:0000256" key="2">
    <source>
        <dbReference type="ARBA" id="ARBA00022553"/>
    </source>
</evidence>
<evidence type="ECO:0000256" key="8">
    <source>
        <dbReference type="ARBA" id="ARBA00023159"/>
    </source>
</evidence>
<dbReference type="InterPro" id="IPR036910">
    <property type="entry name" value="HMG_box_dom_sf"/>
</dbReference>
<keyword evidence="11" id="KW-1135">Mitochondrion nucleoid</keyword>
<comment type="subunit">
    <text evidence="14">Monomer; binds DNA as a monomer. Homodimer. Component of the mitochondrial transcription initiation complex, composed at least of TFB2M, TFAM and POLRMT. In this complex TFAM recruits POLRMT to the promoter whereas TFB2M induces structural changes in POLRMT to enable promoter opening and trapping of the DNA non-template strand. Upon metabolic stress, forms a complex composed of FOXO3, SIRT3, TFAM and POLRMT. Interacts with TFB1M and TFB2M. Interacts with CLPX; this enhances DNA-binding.</text>
</comment>
<comment type="function">
    <text evidence="15">May also function as a transcriptional activator or may have a structural role in the compaction of nuclear DNA during spermatogenesis.</text>
</comment>
<dbReference type="GO" id="GO:0032991">
    <property type="term" value="C:protein-containing complex"/>
    <property type="evidence" value="ECO:0007669"/>
    <property type="project" value="Ensembl"/>
</dbReference>
<feature type="DNA-binding region" description="HMG box" evidence="16">
    <location>
        <begin position="50"/>
        <end position="118"/>
    </location>
</feature>
<keyword evidence="10 16" id="KW-0539">Nucleus</keyword>